<proteinExistence type="predicted"/>
<keyword evidence="1" id="KW-0175">Coiled coil</keyword>
<keyword evidence="4" id="KW-1185">Reference proteome</keyword>
<evidence type="ECO:0000256" key="1">
    <source>
        <dbReference type="SAM" id="Coils"/>
    </source>
</evidence>
<dbReference type="PANTHER" id="PTHR42023">
    <property type="entry name" value="BHLH DOMAIN-CONTAINING PROTEIN"/>
    <property type="match status" value="1"/>
</dbReference>
<protein>
    <submittedName>
        <fullName evidence="3">Uncharacterized protein</fullName>
    </submittedName>
</protein>
<feature type="region of interest" description="Disordered" evidence="2">
    <location>
        <begin position="230"/>
        <end position="337"/>
    </location>
</feature>
<dbReference type="AlphaFoldDB" id="A0A066XLT4"/>
<reference evidence="4" key="1">
    <citation type="journal article" date="2014" name="Genome Announc.">
        <title>Draft genome sequence of Colletotrichum sublineola, a destructive pathogen of cultivated sorghum.</title>
        <authorList>
            <person name="Baroncelli R."/>
            <person name="Sanz-Martin J.M."/>
            <person name="Rech G.E."/>
            <person name="Sukno S.A."/>
            <person name="Thon M.R."/>
        </authorList>
    </citation>
    <scope>NUCLEOTIDE SEQUENCE [LARGE SCALE GENOMIC DNA]</scope>
    <source>
        <strain evidence="4">TX430BB</strain>
    </source>
</reference>
<feature type="compositionally biased region" description="Low complexity" evidence="2">
    <location>
        <begin position="676"/>
        <end position="687"/>
    </location>
</feature>
<feature type="compositionally biased region" description="Basic and acidic residues" evidence="2">
    <location>
        <begin position="293"/>
        <end position="320"/>
    </location>
</feature>
<feature type="compositionally biased region" description="Polar residues" evidence="2">
    <location>
        <begin position="1010"/>
        <end position="1040"/>
    </location>
</feature>
<feature type="region of interest" description="Disordered" evidence="2">
    <location>
        <begin position="995"/>
        <end position="1053"/>
    </location>
</feature>
<sequence>MGLQLLQGQCGGTIGMEGPGTDANANNDAPPGTQLATTACPTTAAVGRRQTSSLKTTSGPQKKLTPPPQLHERKLLRVSSVSVRRPDYSWSTDHQQQQQQHPGAPLLHRSRSLSFYHHQQQPPSQDYYSAAQHIPVYLQPGTRDHASSEQEKDRKQGQTQARPPSPPIQLRLLQKQQQLQPQPQLREPPPRPAPPPRLYPVPGRRNGVGIALPVLSSAPRDRTTIANFNRRRRQTPTHLSATSKTAAHHRSYWPDSFRDPRHGLVIKNDFENPTSTPLLPPAPSISPIQETSPSERPKPRLAEIGPLEEHSASQPGREHNATNTKPATVSERENSGVPAHWDHAFEPKLKTYNRLSHHAGCAIYLNPSFLPPDSLAVGLQRPASVLWRPGLPRHLPSITALAMSRSSLCLADRQLHLSSRNLFANLFRCCSKLNELKSPRLPPYNGNHLIPRHWRPPSSVYSRKDDFVSPLSPDFAKGATLGNPNSVSPLSPDFANVAASNIYRSAAAEVSPPSSPDTEAQMKGTTTTTQGRNVSPVDSPNISQLEISAEHGQQQQQQYQHEHPDAVIQRKTSIPMMRRERRKNQEATSHTLRETKSQQRLRVQRETRWDDMTGEPTSQEKGRAGQVRPQEYAQEFGANTPFGMSPAAMKAMRNAPQTHQTFADRLRSLRPIGGNQKQKQQQQQRRQPSTESATAVIEPIDERPPWRGASGRTPIVQPVRDTKPASPLNVPPQGTRRAAVGPRLPIAGVTSPLSPVSPSKSETSPRSRTPTTRTVLNAPRQLIASASPTAARTPAPAQSSYPSPPNSSADTQSPVHATPDAVTHADAATLQPAPLPGQQQAVRGALNAQVDHDKAIRRKPHRANPLGLRAPQPSYTSSIYSEQTVRSPTFQEHEKSHPSAPLSPVDDQPTTVVNKPADQRPLDSNPASYVAVSTTATPRESTETGSSPVQSLPSPAHQADGVMSRKRPPVIKSTSPSINPDQPFLISMSSPYMSGAFAEAPTPPPARAQLPSQRDSLPRTSPVSLFSNSSRPESVWSTSKALPPPPTEMSMSNDRVGYLKARLESLSNRRININRAIRQMTELMPTDHILASQAVLLKREAEKRKVEALKSELAEIQREEYETGLKLHRAYKRMDRNAEYEPTTLWVRRVTN</sequence>
<feature type="compositionally biased region" description="Polar residues" evidence="2">
    <location>
        <begin position="873"/>
        <end position="890"/>
    </location>
</feature>
<gene>
    <name evidence="3" type="ORF">CSUB01_10428</name>
</gene>
<organism evidence="3 4">
    <name type="scientific">Colletotrichum sublineola</name>
    <name type="common">Sorghum anthracnose fungus</name>
    <dbReference type="NCBI Taxonomy" id="1173701"/>
    <lineage>
        <taxon>Eukaryota</taxon>
        <taxon>Fungi</taxon>
        <taxon>Dikarya</taxon>
        <taxon>Ascomycota</taxon>
        <taxon>Pezizomycotina</taxon>
        <taxon>Sordariomycetes</taxon>
        <taxon>Hypocreomycetidae</taxon>
        <taxon>Glomerellales</taxon>
        <taxon>Glomerellaceae</taxon>
        <taxon>Colletotrichum</taxon>
        <taxon>Colletotrichum graminicola species complex</taxon>
    </lineage>
</organism>
<feature type="compositionally biased region" description="Low complexity" evidence="2">
    <location>
        <begin position="168"/>
        <end position="185"/>
    </location>
</feature>
<feature type="compositionally biased region" description="Pro residues" evidence="2">
    <location>
        <begin position="186"/>
        <end position="199"/>
    </location>
</feature>
<feature type="compositionally biased region" description="Polar residues" evidence="2">
    <location>
        <begin position="49"/>
        <end position="60"/>
    </location>
</feature>
<name>A0A066XLT4_COLSU</name>
<dbReference type="eggNOG" id="ENOG502SU6X">
    <property type="taxonomic scope" value="Eukaryota"/>
</dbReference>
<feature type="compositionally biased region" description="Low complexity" evidence="2">
    <location>
        <begin position="784"/>
        <end position="809"/>
    </location>
</feature>
<evidence type="ECO:0000313" key="3">
    <source>
        <dbReference type="EMBL" id="KDN66995.1"/>
    </source>
</evidence>
<feature type="compositionally biased region" description="Polar residues" evidence="2">
    <location>
        <begin position="925"/>
        <end position="953"/>
    </location>
</feature>
<evidence type="ECO:0000256" key="2">
    <source>
        <dbReference type="SAM" id="MobiDB-lite"/>
    </source>
</evidence>
<feature type="compositionally biased region" description="Basic and acidic residues" evidence="2">
    <location>
        <begin position="591"/>
        <end position="611"/>
    </location>
</feature>
<feature type="compositionally biased region" description="Basic and acidic residues" evidence="2">
    <location>
        <begin position="142"/>
        <end position="156"/>
    </location>
</feature>
<feature type="compositionally biased region" description="Polar residues" evidence="2">
    <location>
        <begin position="236"/>
        <end position="245"/>
    </location>
</feature>
<dbReference type="Proteomes" id="UP000027238">
    <property type="component" value="Unassembled WGS sequence"/>
</dbReference>
<feature type="region of interest" description="Disordered" evidence="2">
    <location>
        <begin position="673"/>
        <end position="818"/>
    </location>
</feature>
<feature type="region of interest" description="Disordered" evidence="2">
    <location>
        <begin position="13"/>
        <end position="104"/>
    </location>
</feature>
<feature type="compositionally biased region" description="Low complexity" evidence="2">
    <location>
        <begin position="757"/>
        <end position="774"/>
    </location>
</feature>
<dbReference type="OrthoDB" id="4507572at2759"/>
<comment type="caution">
    <text evidence="3">The sequence shown here is derived from an EMBL/GenBank/DDBJ whole genome shotgun (WGS) entry which is preliminary data.</text>
</comment>
<evidence type="ECO:0000313" key="4">
    <source>
        <dbReference type="Proteomes" id="UP000027238"/>
    </source>
</evidence>
<feature type="region of interest" description="Disordered" evidence="2">
    <location>
        <begin position="142"/>
        <end position="205"/>
    </location>
</feature>
<dbReference type="EMBL" id="JMSE01000854">
    <property type="protein sequence ID" value="KDN66995.1"/>
    <property type="molecule type" value="Genomic_DNA"/>
</dbReference>
<feature type="compositionally biased region" description="Polar residues" evidence="2">
    <location>
        <begin position="523"/>
        <end position="546"/>
    </location>
</feature>
<accession>A0A066XLT4</accession>
<dbReference type="PANTHER" id="PTHR42023:SF1">
    <property type="entry name" value="BHLH DOMAIN-CONTAINING PROTEIN"/>
    <property type="match status" value="1"/>
</dbReference>
<feature type="region of interest" description="Disordered" evidence="2">
    <location>
        <begin position="853"/>
        <end position="983"/>
    </location>
</feature>
<feature type="coiled-coil region" evidence="1">
    <location>
        <begin position="1063"/>
        <end position="1119"/>
    </location>
</feature>
<dbReference type="HOGENOM" id="CLU_278485_0_0_1"/>
<feature type="region of interest" description="Disordered" evidence="2">
    <location>
        <begin position="507"/>
        <end position="627"/>
    </location>
</feature>